<dbReference type="EMBL" id="JAFLRJ010000506">
    <property type="protein sequence ID" value="MBO0517137.1"/>
    <property type="molecule type" value="Genomic_DNA"/>
</dbReference>
<accession>A0A939FGS9</accession>
<gene>
    <name evidence="2" type="ORF">J0695_36040</name>
</gene>
<dbReference type="InterPro" id="IPR000182">
    <property type="entry name" value="GNAT_dom"/>
</dbReference>
<organism evidence="2 3">
    <name type="scientific">Streptomyces beijiangensis</name>
    <dbReference type="NCBI Taxonomy" id="163361"/>
    <lineage>
        <taxon>Bacteria</taxon>
        <taxon>Bacillati</taxon>
        <taxon>Actinomycetota</taxon>
        <taxon>Actinomycetes</taxon>
        <taxon>Kitasatosporales</taxon>
        <taxon>Streptomycetaceae</taxon>
        <taxon>Streptomyces</taxon>
    </lineage>
</organism>
<feature type="domain" description="N-acetyltransferase" evidence="1">
    <location>
        <begin position="90"/>
        <end position="187"/>
    </location>
</feature>
<evidence type="ECO:0000259" key="1">
    <source>
        <dbReference type="Pfam" id="PF00583"/>
    </source>
</evidence>
<dbReference type="RefSeq" id="WP_206968991.1">
    <property type="nucleotide sequence ID" value="NZ_JAFLRJ010000506.1"/>
</dbReference>
<dbReference type="InterPro" id="IPR016181">
    <property type="entry name" value="Acyl_CoA_acyltransferase"/>
</dbReference>
<reference evidence="2" key="1">
    <citation type="submission" date="2021-03" db="EMBL/GenBank/DDBJ databases">
        <title>Streptomyces poriferae sp. nov., a novel marine sponge-derived Actinobacteria species with anti-MRSA activity.</title>
        <authorList>
            <person name="Sandoval-Powers M."/>
            <person name="Kralova S."/>
            <person name="Nguyen G.-S."/>
            <person name="Fawwal D."/>
            <person name="Degnes K."/>
            <person name="Klinkenberg G."/>
            <person name="Sletta H."/>
            <person name="Wentzel A."/>
            <person name="Liles M.R."/>
        </authorList>
    </citation>
    <scope>NUCLEOTIDE SEQUENCE</scope>
    <source>
        <strain evidence="2">DSM 41794</strain>
    </source>
</reference>
<dbReference type="GO" id="GO:0016747">
    <property type="term" value="F:acyltransferase activity, transferring groups other than amino-acyl groups"/>
    <property type="evidence" value="ECO:0007669"/>
    <property type="project" value="InterPro"/>
</dbReference>
<evidence type="ECO:0000313" key="3">
    <source>
        <dbReference type="Proteomes" id="UP000664167"/>
    </source>
</evidence>
<comment type="caution">
    <text evidence="2">The sequence shown here is derived from an EMBL/GenBank/DDBJ whole genome shotgun (WGS) entry which is preliminary data.</text>
</comment>
<name>A0A939FGS9_9ACTN</name>
<proteinExistence type="predicted"/>
<keyword evidence="3" id="KW-1185">Reference proteome</keyword>
<dbReference type="AlphaFoldDB" id="A0A939FGS9"/>
<dbReference type="SUPFAM" id="SSF55729">
    <property type="entry name" value="Acyl-CoA N-acyltransferases (Nat)"/>
    <property type="match status" value="1"/>
</dbReference>
<protein>
    <recommendedName>
        <fullName evidence="1">N-acetyltransferase domain-containing protein</fullName>
    </recommendedName>
</protein>
<feature type="non-terminal residue" evidence="2">
    <location>
        <position position="1"/>
    </location>
</feature>
<sequence length="210" mass="22369">AADGRTAVSVMVEPDGPGERFARSLGFEVALPLAWYVQEVAAESPVPQLPDGYRLVAWPGVVPDAYAEGSAVAHGAMGDAPMGDVEEQAPSWTAEQVRAVARIVLDRGGRILTVAALDGDGVMAAYTELVLRDPGDVRALQYDTVVVPGHRGKGLGRAVKLRMLEEVRRAEPGVRQIGTTVADDNGPMRVVNEGLGYVRERGLAVYQLKL</sequence>
<dbReference type="Pfam" id="PF00583">
    <property type="entry name" value="Acetyltransf_1"/>
    <property type="match status" value="1"/>
</dbReference>
<evidence type="ECO:0000313" key="2">
    <source>
        <dbReference type="EMBL" id="MBO0517137.1"/>
    </source>
</evidence>
<dbReference type="Proteomes" id="UP000664167">
    <property type="component" value="Unassembled WGS sequence"/>
</dbReference>
<dbReference type="Gene3D" id="3.40.630.30">
    <property type="match status" value="1"/>
</dbReference>